<dbReference type="PANTHER" id="PTHR14667:SF2">
    <property type="entry name" value="BARDET-BIEDL SYNDROME 10 PROTEIN"/>
    <property type="match status" value="1"/>
</dbReference>
<dbReference type="PRINTS" id="PR00304">
    <property type="entry name" value="TCOMPLEXTCP1"/>
</dbReference>
<evidence type="ECO:0000256" key="2">
    <source>
        <dbReference type="ARBA" id="ARBA00022741"/>
    </source>
</evidence>
<evidence type="ECO:0000256" key="3">
    <source>
        <dbReference type="ARBA" id="ARBA00022840"/>
    </source>
</evidence>
<dbReference type="PANTHER" id="PTHR14667">
    <property type="entry name" value="BARDET-BIEDL SYNDROME 10 PROTEIN"/>
    <property type="match status" value="1"/>
</dbReference>
<dbReference type="Gene3D" id="3.30.260.10">
    <property type="entry name" value="TCP-1-like chaperonin intermediate domain"/>
    <property type="match status" value="1"/>
</dbReference>
<gene>
    <name evidence="6" type="ORF">P5673_028235</name>
</gene>
<dbReference type="SUPFAM" id="SSF48592">
    <property type="entry name" value="GroEL equatorial domain-like"/>
    <property type="match status" value="1"/>
</dbReference>
<evidence type="ECO:0000313" key="6">
    <source>
        <dbReference type="EMBL" id="KAK2551014.1"/>
    </source>
</evidence>
<organism evidence="6 7">
    <name type="scientific">Acropora cervicornis</name>
    <name type="common">Staghorn coral</name>
    <dbReference type="NCBI Taxonomy" id="6130"/>
    <lineage>
        <taxon>Eukaryota</taxon>
        <taxon>Metazoa</taxon>
        <taxon>Cnidaria</taxon>
        <taxon>Anthozoa</taxon>
        <taxon>Hexacorallia</taxon>
        <taxon>Scleractinia</taxon>
        <taxon>Astrocoeniina</taxon>
        <taxon>Acroporidae</taxon>
        <taxon>Acropora</taxon>
    </lineage>
</organism>
<dbReference type="GO" id="GO:0051131">
    <property type="term" value="P:chaperone-mediated protein complex assembly"/>
    <property type="evidence" value="ECO:0007669"/>
    <property type="project" value="InterPro"/>
</dbReference>
<protein>
    <submittedName>
        <fullName evidence="6">Bardet-Biedl syndrome 10 protein-like protein</fullName>
    </submittedName>
</protein>
<accession>A0AAD9UV14</accession>
<evidence type="ECO:0000313" key="7">
    <source>
        <dbReference type="Proteomes" id="UP001249851"/>
    </source>
</evidence>
<dbReference type="Gene3D" id="1.10.560.10">
    <property type="entry name" value="GroEL-like equatorial domain"/>
    <property type="match status" value="1"/>
</dbReference>
<dbReference type="SUPFAM" id="SSF52029">
    <property type="entry name" value="GroEL apical domain-like"/>
    <property type="match status" value="1"/>
</dbReference>
<dbReference type="GO" id="GO:0005524">
    <property type="term" value="F:ATP binding"/>
    <property type="evidence" value="ECO:0007669"/>
    <property type="project" value="UniProtKB-KW"/>
</dbReference>
<evidence type="ECO:0000256" key="5">
    <source>
        <dbReference type="RuleBase" id="RU004187"/>
    </source>
</evidence>
<dbReference type="EMBL" id="JARQWQ010000103">
    <property type="protein sequence ID" value="KAK2551014.1"/>
    <property type="molecule type" value="Genomic_DNA"/>
</dbReference>
<dbReference type="InterPro" id="IPR042619">
    <property type="entry name" value="BBS10"/>
</dbReference>
<dbReference type="InterPro" id="IPR002423">
    <property type="entry name" value="Cpn60/GroEL/TCP-1"/>
</dbReference>
<dbReference type="Proteomes" id="UP001249851">
    <property type="component" value="Unassembled WGS sequence"/>
</dbReference>
<keyword evidence="4 5" id="KW-0143">Chaperone</keyword>
<dbReference type="InterPro" id="IPR027409">
    <property type="entry name" value="GroEL-like_apical_dom_sf"/>
</dbReference>
<dbReference type="GO" id="GO:0140662">
    <property type="term" value="F:ATP-dependent protein folding chaperone"/>
    <property type="evidence" value="ECO:0007669"/>
    <property type="project" value="InterPro"/>
</dbReference>
<dbReference type="InterPro" id="IPR027413">
    <property type="entry name" value="GROEL-like_equatorial_sf"/>
</dbReference>
<evidence type="ECO:0000256" key="4">
    <source>
        <dbReference type="ARBA" id="ARBA00023186"/>
    </source>
</evidence>
<sequence>MAAVREALKVCETLEAILKRTFGPSGIDVLLNSASGEILITNNGVLILRSLSLETHIGQTIVDKVVSHCSITGDGSTSFILLLTALLRSINTYIDVRATIRVDEISLTLRESFLSLSKGFFKLESQLEEVIGPVFDKIAINVDVKDYNISLMKPSITRLIFTALDGSFPGSIVNQLAELLSELVTRICNSSKSLKDLLLQMIDGFPQICIEVPGVPVSSSQITRGIVIPREFATELEKIPSPAYKFVILNCSFDYSGPVASSTVKIWDQISLDASLQWKQNQLQKLISRFQEIKVRLILSSENISDLALHFCRQHNIAVVNMIPPEFTQYISKCSGVIPIEHLDCDSLDDHFIGTGTFCGVQKVGQRKFVHLEVKLSSPDFIPHSLFLCSPMQGICKRYCIALHNALKCVKMCFSKDGKKLCFVPGSGAAEFALSFNLKSLAAKMGDSNLLPAINLLSDALQAIPAALHQNSFSMQNQKDNFVYCLNEMERSLKNDNQLLGISSNSGKPVDPYKLSIFEPLFGKYLLLRSILQCLSQLLRIDKFVSAKTAI</sequence>
<keyword evidence="2 5" id="KW-0547">Nucleotide-binding</keyword>
<dbReference type="InterPro" id="IPR027410">
    <property type="entry name" value="TCP-1-like_intermed_sf"/>
</dbReference>
<dbReference type="AlphaFoldDB" id="A0AAD9UV14"/>
<keyword evidence="3 5" id="KW-0067">ATP-binding</keyword>
<comment type="caution">
    <text evidence="6">The sequence shown here is derived from an EMBL/GenBank/DDBJ whole genome shotgun (WGS) entry which is preliminary data.</text>
</comment>
<reference evidence="6" key="1">
    <citation type="journal article" date="2023" name="G3 (Bethesda)">
        <title>Whole genome assembly and annotation of the endangered Caribbean coral Acropora cervicornis.</title>
        <authorList>
            <person name="Selwyn J.D."/>
            <person name="Vollmer S.V."/>
        </authorList>
    </citation>
    <scope>NUCLEOTIDE SEQUENCE</scope>
    <source>
        <strain evidence="6">K2</strain>
    </source>
</reference>
<proteinExistence type="inferred from homology"/>
<name>A0AAD9UV14_ACRCE</name>
<evidence type="ECO:0000256" key="1">
    <source>
        <dbReference type="ARBA" id="ARBA00008020"/>
    </source>
</evidence>
<comment type="similarity">
    <text evidence="1 5">Belongs to the TCP-1 chaperonin family.</text>
</comment>
<reference evidence="6" key="2">
    <citation type="journal article" date="2023" name="Science">
        <title>Genomic signatures of disease resistance in endangered staghorn corals.</title>
        <authorList>
            <person name="Vollmer S.V."/>
            <person name="Selwyn J.D."/>
            <person name="Despard B.A."/>
            <person name="Roesel C.L."/>
        </authorList>
    </citation>
    <scope>NUCLEOTIDE SEQUENCE</scope>
    <source>
        <strain evidence="6">K2</strain>
    </source>
</reference>
<dbReference type="InterPro" id="IPR017998">
    <property type="entry name" value="Chaperone_TCP-1"/>
</dbReference>
<dbReference type="Gene3D" id="3.50.7.10">
    <property type="entry name" value="GroEL"/>
    <property type="match status" value="1"/>
</dbReference>
<keyword evidence="7" id="KW-1185">Reference proteome</keyword>
<dbReference type="Pfam" id="PF00118">
    <property type="entry name" value="Cpn60_TCP1"/>
    <property type="match status" value="1"/>
</dbReference>